<dbReference type="GO" id="GO:0005576">
    <property type="term" value="C:extracellular region"/>
    <property type="evidence" value="ECO:0007669"/>
    <property type="project" value="UniProtKB-SubCell"/>
</dbReference>
<comment type="similarity">
    <text evidence="6">Belongs to the peptidase S1 family. CLIP subfamily.</text>
</comment>
<feature type="domain" description="Peptidase S1" evidence="9">
    <location>
        <begin position="24"/>
        <end position="279"/>
    </location>
</feature>
<comment type="subcellular location">
    <subcellularLocation>
        <location evidence="1">Secreted</location>
    </subcellularLocation>
</comment>
<keyword evidence="7" id="KW-0378">Hydrolase</keyword>
<dbReference type="InterPro" id="IPR018114">
    <property type="entry name" value="TRYPSIN_HIS"/>
</dbReference>
<feature type="chain" id="PRO_5033019345" description="Peptidase S1 domain-containing protein" evidence="8">
    <location>
        <begin position="19"/>
        <end position="695"/>
    </location>
</feature>
<keyword evidence="7" id="KW-0645">Protease</keyword>
<keyword evidence="4" id="KW-1015">Disulfide bond</keyword>
<dbReference type="InterPro" id="IPR051487">
    <property type="entry name" value="Ser/Thr_Proteases_Immune/Dev"/>
</dbReference>
<dbReference type="PRINTS" id="PR00722">
    <property type="entry name" value="CHYMOTRYPSIN"/>
</dbReference>
<evidence type="ECO:0000256" key="6">
    <source>
        <dbReference type="ARBA" id="ARBA00024195"/>
    </source>
</evidence>
<dbReference type="FunFam" id="2.40.10.10:FF:000054">
    <property type="entry name" value="Complement C1r subcomponent"/>
    <property type="match status" value="1"/>
</dbReference>
<keyword evidence="7" id="KW-0720">Serine protease</keyword>
<proteinExistence type="inferred from homology"/>
<dbReference type="EMBL" id="CAJNOG010000419">
    <property type="protein sequence ID" value="CAF1231914.1"/>
    <property type="molecule type" value="Genomic_DNA"/>
</dbReference>
<keyword evidence="5" id="KW-0325">Glycoprotein</keyword>
<dbReference type="PROSITE" id="PS00135">
    <property type="entry name" value="TRYPSIN_SER"/>
    <property type="match status" value="1"/>
</dbReference>
<dbReference type="InterPro" id="IPR009003">
    <property type="entry name" value="Peptidase_S1_PA"/>
</dbReference>
<gene>
    <name evidence="10" type="ORF">JYZ213_LOCUS28590</name>
</gene>
<dbReference type="SUPFAM" id="SSF50494">
    <property type="entry name" value="Trypsin-like serine proteases"/>
    <property type="match status" value="3"/>
</dbReference>
<dbReference type="InterPro" id="IPR043504">
    <property type="entry name" value="Peptidase_S1_PA_chymotrypsin"/>
</dbReference>
<dbReference type="InterPro" id="IPR033116">
    <property type="entry name" value="TRYPSIN_SER"/>
</dbReference>
<dbReference type="Gene3D" id="2.40.10.10">
    <property type="entry name" value="Trypsin-like serine proteases"/>
    <property type="match status" value="3"/>
</dbReference>
<dbReference type="InterPro" id="IPR001314">
    <property type="entry name" value="Peptidase_S1A"/>
</dbReference>
<dbReference type="GO" id="GO:0006508">
    <property type="term" value="P:proteolysis"/>
    <property type="evidence" value="ECO:0007669"/>
    <property type="project" value="UniProtKB-KW"/>
</dbReference>
<evidence type="ECO:0000256" key="8">
    <source>
        <dbReference type="SAM" id="SignalP"/>
    </source>
</evidence>
<evidence type="ECO:0000313" key="10">
    <source>
        <dbReference type="EMBL" id="CAF1231914.1"/>
    </source>
</evidence>
<dbReference type="InterPro" id="IPR001254">
    <property type="entry name" value="Trypsin_dom"/>
</dbReference>
<accession>A0A814YR21</accession>
<dbReference type="FunFam" id="2.40.10.10:FF:000068">
    <property type="entry name" value="transmembrane protease serine 2"/>
    <property type="match status" value="2"/>
</dbReference>
<evidence type="ECO:0000313" key="11">
    <source>
        <dbReference type="Proteomes" id="UP000663845"/>
    </source>
</evidence>
<dbReference type="CDD" id="cd00190">
    <property type="entry name" value="Tryp_SPc"/>
    <property type="match status" value="2"/>
</dbReference>
<dbReference type="PROSITE" id="PS00134">
    <property type="entry name" value="TRYPSIN_HIS"/>
    <property type="match status" value="1"/>
</dbReference>
<feature type="domain" description="Peptidase S1" evidence="9">
    <location>
        <begin position="335"/>
        <end position="616"/>
    </location>
</feature>
<evidence type="ECO:0000256" key="1">
    <source>
        <dbReference type="ARBA" id="ARBA00004613"/>
    </source>
</evidence>
<evidence type="ECO:0000256" key="2">
    <source>
        <dbReference type="ARBA" id="ARBA00022525"/>
    </source>
</evidence>
<keyword evidence="2" id="KW-0964">Secreted</keyword>
<protein>
    <recommendedName>
        <fullName evidence="9">Peptidase S1 domain-containing protein</fullName>
    </recommendedName>
</protein>
<evidence type="ECO:0000256" key="3">
    <source>
        <dbReference type="ARBA" id="ARBA00022729"/>
    </source>
</evidence>
<name>A0A814YR21_9BILA</name>
<dbReference type="Pfam" id="PF00089">
    <property type="entry name" value="Trypsin"/>
    <property type="match status" value="3"/>
</dbReference>
<feature type="signal peptide" evidence="8">
    <location>
        <begin position="1"/>
        <end position="18"/>
    </location>
</feature>
<dbReference type="PANTHER" id="PTHR24256">
    <property type="entry name" value="TRYPTASE-RELATED"/>
    <property type="match status" value="1"/>
</dbReference>
<dbReference type="SMART" id="SM00020">
    <property type="entry name" value="Tryp_SPc"/>
    <property type="match status" value="2"/>
</dbReference>
<dbReference type="Proteomes" id="UP000663845">
    <property type="component" value="Unassembled WGS sequence"/>
</dbReference>
<dbReference type="AlphaFoldDB" id="A0A814YR21"/>
<evidence type="ECO:0000259" key="9">
    <source>
        <dbReference type="PROSITE" id="PS50240"/>
    </source>
</evidence>
<reference evidence="10" key="1">
    <citation type="submission" date="2021-02" db="EMBL/GenBank/DDBJ databases">
        <authorList>
            <person name="Nowell W R."/>
        </authorList>
    </citation>
    <scope>NUCLEOTIDE SEQUENCE</scope>
</reference>
<dbReference type="GO" id="GO:0004252">
    <property type="term" value="F:serine-type endopeptidase activity"/>
    <property type="evidence" value="ECO:0007669"/>
    <property type="project" value="InterPro"/>
</dbReference>
<dbReference type="PROSITE" id="PS50240">
    <property type="entry name" value="TRYPSIN_DOM"/>
    <property type="match status" value="2"/>
</dbReference>
<organism evidence="10 11">
    <name type="scientific">Adineta steineri</name>
    <dbReference type="NCBI Taxonomy" id="433720"/>
    <lineage>
        <taxon>Eukaryota</taxon>
        <taxon>Metazoa</taxon>
        <taxon>Spiralia</taxon>
        <taxon>Gnathifera</taxon>
        <taxon>Rotifera</taxon>
        <taxon>Eurotatoria</taxon>
        <taxon>Bdelloidea</taxon>
        <taxon>Adinetida</taxon>
        <taxon>Adinetidae</taxon>
        <taxon>Adineta</taxon>
    </lineage>
</organism>
<evidence type="ECO:0000256" key="7">
    <source>
        <dbReference type="RuleBase" id="RU363034"/>
    </source>
</evidence>
<keyword evidence="3 8" id="KW-0732">Signal</keyword>
<comment type="caution">
    <text evidence="10">The sequence shown here is derived from an EMBL/GenBank/DDBJ whole genome shotgun (WGS) entry which is preliminary data.</text>
</comment>
<evidence type="ECO:0000256" key="4">
    <source>
        <dbReference type="ARBA" id="ARBA00023157"/>
    </source>
</evidence>
<sequence>MRNLIVFILLLICHTYFGEETGRILNGVAAPENAYPWMVSVRFHDPAPPNRMLTVCGGSIISDIFVLTAASCFFNAHTFPHVFTIKAGAHKIDNENDELAQARTISHIITHPNYNNSNYLNDLALVRVTPPFNLKAINVNTIYLSNLTSVENMFLLTIGWGVTHQTNQSVAATTLQEILIQEDIECTNTKMTNSTTQLCAPGTCTQDIECTNTKMTNSTTQLCAPGTCTRDSGGPLMTFSNDTQDYELVGVTSFRSSCTTEGLFTRVAPFLDWISGILENPPPTPPIVTTTIQTTTTTGQPITFPCDISRSCGCSSVPVVFHDEPSSSIKHQQRIVGGEAAQPHSWPWTVSIQAFIGHNCGGALINSEWVLSAAHCPLHSISTVHIGLHNISSLAPIIRNVSKVVVHPDFVPPPQHINDIALLRLSSPVDFAAAGVHAGISCLPTQSNDLNYPKTGTRLAVVGWGRLVYNGAAAKELQQVRVMTIDNDDQRCNNSIYDKQRQFCALVDGGGKDACQVYNGAAAKELQQVRVMTIDNDDQRCNNSIYDKQRQFCALVDGGGKDACQGDSGGPIHQWLDDHWEQVGIVSYGTGCAAATNPGIYTRLSYYHDWIQKTINEIDTTTIAPSTSASTTTTTVSSTFTSTTTTTVSSTSTSTITTTVSSTSTLQTTTSNAIKINSKVLFILIIFILLHFYLI</sequence>
<evidence type="ECO:0000256" key="5">
    <source>
        <dbReference type="ARBA" id="ARBA00023180"/>
    </source>
</evidence>